<evidence type="ECO:0000259" key="5">
    <source>
        <dbReference type="Pfam" id="PF01471"/>
    </source>
</evidence>
<evidence type="ECO:0000256" key="3">
    <source>
        <dbReference type="SAM" id="MobiDB-lite"/>
    </source>
</evidence>
<dbReference type="Proteomes" id="UP001610818">
    <property type="component" value="Unassembled WGS sequence"/>
</dbReference>
<comment type="caution">
    <text evidence="6">The sequence shown here is derived from an EMBL/GenBank/DDBJ whole genome shotgun (WGS) entry which is preliminary data.</text>
</comment>
<feature type="compositionally biased region" description="Polar residues" evidence="3">
    <location>
        <begin position="331"/>
        <end position="340"/>
    </location>
</feature>
<dbReference type="InterPro" id="IPR002477">
    <property type="entry name" value="Peptidoglycan-bd-like"/>
</dbReference>
<dbReference type="RefSeq" id="WP_397717161.1">
    <property type="nucleotide sequence ID" value="NZ_JBIRGN010000008.1"/>
</dbReference>
<evidence type="ECO:0000256" key="4">
    <source>
        <dbReference type="SAM" id="Phobius"/>
    </source>
</evidence>
<feature type="transmembrane region" description="Helical" evidence="4">
    <location>
        <begin position="85"/>
        <end position="106"/>
    </location>
</feature>
<proteinExistence type="predicted"/>
<comment type="subcellular location">
    <subcellularLocation>
        <location evidence="1">Cell envelope</location>
    </subcellularLocation>
</comment>
<dbReference type="InterPro" id="IPR036366">
    <property type="entry name" value="PGBDSf"/>
</dbReference>
<dbReference type="Gene3D" id="1.10.101.10">
    <property type="entry name" value="PGBD-like superfamily/PGBD"/>
    <property type="match status" value="1"/>
</dbReference>
<dbReference type="PANTHER" id="PTHR32347">
    <property type="entry name" value="EFFLUX SYSTEM COMPONENT YKNX-RELATED"/>
    <property type="match status" value="1"/>
</dbReference>
<accession>A0ABW7R1Z0</accession>
<evidence type="ECO:0000256" key="2">
    <source>
        <dbReference type="ARBA" id="ARBA00023054"/>
    </source>
</evidence>
<feature type="region of interest" description="Disordered" evidence="3">
    <location>
        <begin position="102"/>
        <end position="128"/>
    </location>
</feature>
<reference evidence="6 7" key="1">
    <citation type="submission" date="2024-10" db="EMBL/GenBank/DDBJ databases">
        <title>The Natural Products Discovery Center: Release of the First 8490 Sequenced Strains for Exploring Actinobacteria Biosynthetic Diversity.</title>
        <authorList>
            <person name="Kalkreuter E."/>
            <person name="Kautsar S.A."/>
            <person name="Yang D."/>
            <person name="Bader C.D."/>
            <person name="Teijaro C.N."/>
            <person name="Fluegel L."/>
            <person name="Davis C.M."/>
            <person name="Simpson J.R."/>
            <person name="Lauterbach L."/>
            <person name="Steele A.D."/>
            <person name="Gui C."/>
            <person name="Meng S."/>
            <person name="Li G."/>
            <person name="Viehrig K."/>
            <person name="Ye F."/>
            <person name="Su P."/>
            <person name="Kiefer A.F."/>
            <person name="Nichols A."/>
            <person name="Cepeda A.J."/>
            <person name="Yan W."/>
            <person name="Fan B."/>
            <person name="Jiang Y."/>
            <person name="Adhikari A."/>
            <person name="Zheng C.-J."/>
            <person name="Schuster L."/>
            <person name="Cowan T.M."/>
            <person name="Smanski M.J."/>
            <person name="Chevrette M.G."/>
            <person name="De Carvalho L.P.S."/>
            <person name="Shen B."/>
        </authorList>
    </citation>
    <scope>NUCLEOTIDE SEQUENCE [LARGE SCALE GENOMIC DNA]</scope>
    <source>
        <strain evidence="6 7">NPDC017990</strain>
    </source>
</reference>
<dbReference type="EMBL" id="JBIRGQ010000008">
    <property type="protein sequence ID" value="MFH8550610.1"/>
    <property type="molecule type" value="Genomic_DNA"/>
</dbReference>
<dbReference type="Gene3D" id="2.40.420.20">
    <property type="match status" value="1"/>
</dbReference>
<feature type="region of interest" description="Disordered" evidence="3">
    <location>
        <begin position="331"/>
        <end position="358"/>
    </location>
</feature>
<feature type="domain" description="Peptidoglycan binding-like" evidence="5">
    <location>
        <begin position="210"/>
        <end position="258"/>
    </location>
</feature>
<feature type="compositionally biased region" description="Low complexity" evidence="3">
    <location>
        <begin position="39"/>
        <end position="48"/>
    </location>
</feature>
<evidence type="ECO:0000256" key="1">
    <source>
        <dbReference type="ARBA" id="ARBA00004196"/>
    </source>
</evidence>
<dbReference type="SUPFAM" id="SSF47090">
    <property type="entry name" value="PGBD-like"/>
    <property type="match status" value="1"/>
</dbReference>
<keyword evidence="4" id="KW-0812">Transmembrane</keyword>
<feature type="compositionally biased region" description="Polar residues" evidence="3">
    <location>
        <begin position="117"/>
        <end position="128"/>
    </location>
</feature>
<feature type="region of interest" description="Disordered" evidence="3">
    <location>
        <begin position="1"/>
        <end position="78"/>
    </location>
</feature>
<evidence type="ECO:0000313" key="7">
    <source>
        <dbReference type="Proteomes" id="UP001610818"/>
    </source>
</evidence>
<sequence>MTTPDHTPGLRGPGGPEGDPAAALEVREPGALATEQPTGAELAASAPDPAEPAPVPAGGEGQDGADGGEEPTVSHRKRRPLRTTLIVLVAIAVAAAAGLAATGTLGGKDDDKPRASQGPSATAKVQRTSLTDTQTVDGNLSYGDASTVLAQSSGGGAKPGGGGGSGIVTWVPKVGDTIKRGGDVYRVNQQKTPLLYGNIPFYRTMQSGDSGSDVKILEQNLRALGYDGFIADSTYNEATAAAVKKWQDDLNREDTGTVKPGDAVVAPGARKVSAVKAEVGAAPSGNVLSWTGTERVITVDLDAQYEDLVKNGTKAQVELPDGTSVEATVTEVGSPSNAADEQSGDSGSGDSGDSDKASTLPVELKVKDQKGLGNYQAASVDVTLKSESRKDVLAVPVSALVAKDGGGYALEVVKSSAPNGVEYVPVKLGMFADSMVEVSGAGISEGTVVGVPK</sequence>
<keyword evidence="2" id="KW-0175">Coiled coil</keyword>
<name>A0ABW7R1Z0_9ACTN</name>
<keyword evidence="4" id="KW-0472">Membrane</keyword>
<gene>
    <name evidence="6" type="ORF">ACH4F9_37025</name>
</gene>
<evidence type="ECO:0000313" key="6">
    <source>
        <dbReference type="EMBL" id="MFH8550610.1"/>
    </source>
</evidence>
<keyword evidence="4" id="KW-1133">Transmembrane helix</keyword>
<organism evidence="6 7">
    <name type="scientific">Streptomyces longisporoflavus</name>
    <dbReference type="NCBI Taxonomy" id="28044"/>
    <lineage>
        <taxon>Bacteria</taxon>
        <taxon>Bacillati</taxon>
        <taxon>Actinomycetota</taxon>
        <taxon>Actinomycetes</taxon>
        <taxon>Kitasatosporales</taxon>
        <taxon>Streptomycetaceae</taxon>
        <taxon>Streptomyces</taxon>
    </lineage>
</organism>
<dbReference type="Pfam" id="PF01471">
    <property type="entry name" value="PG_binding_1"/>
    <property type="match status" value="1"/>
</dbReference>
<dbReference type="InterPro" id="IPR036365">
    <property type="entry name" value="PGBD-like_sf"/>
</dbReference>
<keyword evidence="7" id="KW-1185">Reference proteome</keyword>
<dbReference type="InterPro" id="IPR050465">
    <property type="entry name" value="UPF0194_transport"/>
</dbReference>
<protein>
    <submittedName>
        <fullName evidence="6">Peptidoglycan-binding protein</fullName>
    </submittedName>
</protein>